<keyword evidence="12" id="KW-1185">Reference proteome</keyword>
<evidence type="ECO:0000256" key="1">
    <source>
        <dbReference type="ARBA" id="ARBA00004141"/>
    </source>
</evidence>
<organism evidence="11 12">
    <name type="scientific">Ranatra chinensis</name>
    <dbReference type="NCBI Taxonomy" id="642074"/>
    <lineage>
        <taxon>Eukaryota</taxon>
        <taxon>Metazoa</taxon>
        <taxon>Ecdysozoa</taxon>
        <taxon>Arthropoda</taxon>
        <taxon>Hexapoda</taxon>
        <taxon>Insecta</taxon>
        <taxon>Pterygota</taxon>
        <taxon>Neoptera</taxon>
        <taxon>Paraneoptera</taxon>
        <taxon>Hemiptera</taxon>
        <taxon>Heteroptera</taxon>
        <taxon>Panheteroptera</taxon>
        <taxon>Nepomorpha</taxon>
        <taxon>Nepidae</taxon>
        <taxon>Ranatrinae</taxon>
        <taxon>Ranatra</taxon>
    </lineage>
</organism>
<evidence type="ECO:0000256" key="2">
    <source>
        <dbReference type="ARBA" id="ARBA00022516"/>
    </source>
</evidence>
<keyword evidence="2 10" id="KW-0444">Lipid biosynthesis</keyword>
<evidence type="ECO:0000256" key="7">
    <source>
        <dbReference type="ARBA" id="ARBA00023098"/>
    </source>
</evidence>
<reference evidence="11 12" key="1">
    <citation type="submission" date="2024-07" db="EMBL/GenBank/DDBJ databases">
        <title>Chromosome-level genome assembly of the water stick insect Ranatra chinensis (Heteroptera: Nepidae).</title>
        <authorList>
            <person name="Liu X."/>
        </authorList>
    </citation>
    <scope>NUCLEOTIDE SEQUENCE [LARGE SCALE GENOMIC DNA]</scope>
    <source>
        <strain evidence="11">Cailab_2021Rc</strain>
        <tissue evidence="11">Muscle</tissue>
    </source>
</reference>
<keyword evidence="3 10" id="KW-0808">Transferase</keyword>
<dbReference type="Pfam" id="PF01151">
    <property type="entry name" value="ELO"/>
    <property type="match status" value="1"/>
</dbReference>
<sequence>MGSLWPVCLILVCYLAFVLWLGPRIMNNRKPFQLTTVLILYNIYQVACNLWLCSRVRDKVRSAFRWTYAFFTLQYDKFSARIYLQVFFVLRKKQNQVTALHVYHHTNMVLSSWAFLKYVKGEQGVLIGTLNSFVHVIMYSYYCLAALGPKVQKYLWWKKYITRLQLAQFVIVTFYLAALLAKNCSTSKGLSVYAMTNAVAFFIMFLNFYKSAYSTKKSI</sequence>
<feature type="transmembrane region" description="Helical" evidence="10">
    <location>
        <begin position="190"/>
        <end position="209"/>
    </location>
</feature>
<evidence type="ECO:0000256" key="6">
    <source>
        <dbReference type="ARBA" id="ARBA00022989"/>
    </source>
</evidence>
<evidence type="ECO:0000256" key="8">
    <source>
        <dbReference type="ARBA" id="ARBA00023136"/>
    </source>
</evidence>
<evidence type="ECO:0000313" key="11">
    <source>
        <dbReference type="EMBL" id="KAL1116489.1"/>
    </source>
</evidence>
<feature type="transmembrane region" description="Helical" evidence="10">
    <location>
        <begin position="125"/>
        <end position="148"/>
    </location>
</feature>
<dbReference type="GO" id="GO:0006633">
    <property type="term" value="P:fatty acid biosynthetic process"/>
    <property type="evidence" value="ECO:0007669"/>
    <property type="project" value="UniProtKB-KW"/>
</dbReference>
<dbReference type="PANTHER" id="PTHR11157">
    <property type="entry name" value="FATTY ACID ACYL TRANSFERASE-RELATED"/>
    <property type="match status" value="1"/>
</dbReference>
<dbReference type="GO" id="GO:0016020">
    <property type="term" value="C:membrane"/>
    <property type="evidence" value="ECO:0007669"/>
    <property type="project" value="UniProtKB-SubCell"/>
</dbReference>
<comment type="caution">
    <text evidence="11">The sequence shown here is derived from an EMBL/GenBank/DDBJ whole genome shotgun (WGS) entry which is preliminary data.</text>
</comment>
<dbReference type="PANTHER" id="PTHR11157:SF103">
    <property type="entry name" value="ELONGATION OF VERY LONG CHAIN FATTY ACIDS PROTEIN"/>
    <property type="match status" value="1"/>
</dbReference>
<dbReference type="InterPro" id="IPR002076">
    <property type="entry name" value="ELO_fam"/>
</dbReference>
<evidence type="ECO:0000256" key="4">
    <source>
        <dbReference type="ARBA" id="ARBA00022692"/>
    </source>
</evidence>
<dbReference type="GO" id="GO:0009922">
    <property type="term" value="F:fatty acid elongase activity"/>
    <property type="evidence" value="ECO:0007669"/>
    <property type="project" value="UniProtKB-EC"/>
</dbReference>
<comment type="subcellular location">
    <subcellularLocation>
        <location evidence="1">Membrane</location>
        <topology evidence="1">Multi-pass membrane protein</topology>
    </subcellularLocation>
</comment>
<feature type="transmembrane region" description="Helical" evidence="10">
    <location>
        <begin position="160"/>
        <end position="178"/>
    </location>
</feature>
<evidence type="ECO:0000313" key="12">
    <source>
        <dbReference type="Proteomes" id="UP001558652"/>
    </source>
</evidence>
<evidence type="ECO:0000256" key="5">
    <source>
        <dbReference type="ARBA" id="ARBA00022832"/>
    </source>
</evidence>
<proteinExistence type="inferred from homology"/>
<dbReference type="EC" id="2.3.1.199" evidence="10"/>
<feature type="transmembrane region" description="Helical" evidence="10">
    <location>
        <begin position="7"/>
        <end position="26"/>
    </location>
</feature>
<keyword evidence="8 10" id="KW-0472">Membrane</keyword>
<keyword evidence="6 10" id="KW-1133">Transmembrane helix</keyword>
<comment type="similarity">
    <text evidence="10">Belongs to the ELO family.</text>
</comment>
<comment type="catalytic activity">
    <reaction evidence="10">
        <text>a very-long-chain acyl-CoA + malonyl-CoA + H(+) = a very-long-chain 3-oxoacyl-CoA + CO2 + CoA</text>
        <dbReference type="Rhea" id="RHEA:32727"/>
        <dbReference type="ChEBI" id="CHEBI:15378"/>
        <dbReference type="ChEBI" id="CHEBI:16526"/>
        <dbReference type="ChEBI" id="CHEBI:57287"/>
        <dbReference type="ChEBI" id="CHEBI:57384"/>
        <dbReference type="ChEBI" id="CHEBI:90725"/>
        <dbReference type="ChEBI" id="CHEBI:90736"/>
        <dbReference type="EC" id="2.3.1.199"/>
    </reaction>
</comment>
<keyword evidence="7 10" id="KW-0443">Lipid metabolism</keyword>
<dbReference type="AlphaFoldDB" id="A0ABD0YKV1"/>
<keyword evidence="5 10" id="KW-0276">Fatty acid metabolism</keyword>
<protein>
    <recommendedName>
        <fullName evidence="10">Elongation of very long chain fatty acids protein</fullName>
        <ecNumber evidence="10">2.3.1.199</ecNumber>
    </recommendedName>
    <alternativeName>
        <fullName evidence="10">Very-long-chain 3-oxoacyl-CoA synthase</fullName>
    </alternativeName>
</protein>
<name>A0ABD0YKV1_9HEMI</name>
<evidence type="ECO:0000256" key="10">
    <source>
        <dbReference type="RuleBase" id="RU361115"/>
    </source>
</evidence>
<gene>
    <name evidence="11" type="ORF">AAG570_004961</name>
</gene>
<evidence type="ECO:0000256" key="3">
    <source>
        <dbReference type="ARBA" id="ARBA00022679"/>
    </source>
</evidence>
<keyword evidence="9 10" id="KW-0275">Fatty acid biosynthesis</keyword>
<feature type="transmembrane region" description="Helical" evidence="10">
    <location>
        <begin position="100"/>
        <end position="119"/>
    </location>
</feature>
<dbReference type="EMBL" id="JBFDAA010000017">
    <property type="protein sequence ID" value="KAL1116489.1"/>
    <property type="molecule type" value="Genomic_DNA"/>
</dbReference>
<keyword evidence="4 10" id="KW-0812">Transmembrane</keyword>
<dbReference type="Proteomes" id="UP001558652">
    <property type="component" value="Unassembled WGS sequence"/>
</dbReference>
<evidence type="ECO:0000256" key="9">
    <source>
        <dbReference type="ARBA" id="ARBA00023160"/>
    </source>
</evidence>
<feature type="transmembrane region" description="Helical" evidence="10">
    <location>
        <begin position="32"/>
        <end position="52"/>
    </location>
</feature>
<accession>A0ABD0YKV1</accession>